<reference evidence="1" key="1">
    <citation type="journal article" date="2020" name="Microorganisms">
        <title>Reliable Identification of Environmental Pseudomonas Isolates Using the rpoD Gene.</title>
        <authorList>
            <consortium name="The Broad Institute Genome Sequencing Platform"/>
            <person name="Girard L."/>
            <person name="Lood C."/>
            <person name="Rokni-Zadeh H."/>
            <person name="van Noort V."/>
            <person name="Lavigne R."/>
            <person name="De Mot R."/>
        </authorList>
    </citation>
    <scope>NUCLEOTIDE SEQUENCE [LARGE SCALE GENOMIC DNA]</scope>
    <source>
        <strain evidence="1">SWRI145</strain>
    </source>
</reference>
<dbReference type="RefSeq" id="WP_065890526.1">
    <property type="nucleotide sequence ID" value="NZ_CP077084.1"/>
</dbReference>
<protein>
    <submittedName>
        <fullName evidence="1">Uncharacterized protein</fullName>
    </submittedName>
</protein>
<dbReference type="EMBL" id="CP077084">
    <property type="protein sequence ID" value="QXH84891.1"/>
    <property type="molecule type" value="Genomic_DNA"/>
</dbReference>
<dbReference type="Proteomes" id="UP000615613">
    <property type="component" value="Chromosome"/>
</dbReference>
<dbReference type="EMBL" id="JABWQF010000049">
    <property type="protein sequence ID" value="MBC3298636.1"/>
    <property type="molecule type" value="Genomic_DNA"/>
</dbReference>
<evidence type="ECO:0000313" key="2">
    <source>
        <dbReference type="EMBL" id="QXH84891.1"/>
    </source>
</evidence>
<sequence>MTVQLDAGQVRFKDSSHANLIFQGASNMYDAGGGGVITAGSPDQNAGSIQLFWTGLELWLSGSPLSTELRFEYMPRVDNGRKWNGRAGVLNGVISHSGALAIVSFKVTVHRDGSPTETRDIEGGVYCDRFTGAQNPSSNG</sequence>
<gene>
    <name evidence="2" type="ORF">HU722_0005320</name>
    <name evidence="1" type="ORF">HU722_44635</name>
</gene>
<dbReference type="KEGG" id="ptrt:HU722_0005320"/>
<reference evidence="2" key="2">
    <citation type="submission" date="2021-06" db="EMBL/GenBank/DDBJ databases">
        <title>Updating the genus Pseudomonas: Description of 43 new species and partition of the Pseudomonas putida group.</title>
        <authorList>
            <person name="Girard L."/>
            <person name="Lood C."/>
            <person name="Vandamme P."/>
            <person name="Rokni-Zadeh H."/>
            <person name="van Noort V."/>
            <person name="Hofte M."/>
            <person name="Lavigne R."/>
            <person name="De Mot R."/>
        </authorList>
    </citation>
    <scope>NUCLEOTIDE SEQUENCE</scope>
    <source>
        <strain evidence="2">SWRI145</strain>
    </source>
</reference>
<dbReference type="AlphaFoldDB" id="A0A8I0D1E9"/>
<organism evidence="1">
    <name type="scientific">Pseudomonas tritici</name>
    <dbReference type="NCBI Taxonomy" id="2745518"/>
    <lineage>
        <taxon>Bacteria</taxon>
        <taxon>Pseudomonadati</taxon>
        <taxon>Pseudomonadota</taxon>
        <taxon>Gammaproteobacteria</taxon>
        <taxon>Pseudomonadales</taxon>
        <taxon>Pseudomonadaceae</taxon>
        <taxon>Pseudomonas</taxon>
    </lineage>
</organism>
<evidence type="ECO:0000313" key="3">
    <source>
        <dbReference type="Proteomes" id="UP000615613"/>
    </source>
</evidence>
<keyword evidence="3" id="KW-1185">Reference proteome</keyword>
<proteinExistence type="predicted"/>
<accession>A0A8I0D1E9</accession>
<name>A0A8I0D1E9_9PSED</name>
<evidence type="ECO:0000313" key="1">
    <source>
        <dbReference type="EMBL" id="MBC3298636.1"/>
    </source>
</evidence>